<sequence>MIDEIKWQWLSESVEDTERLAGWIASLVEQGTVITLDGDLGAGKTTFSQAFARALGVTEQVSSPTFTIIKEYNGDQLPIYHMDVYRLSIQEADELGLDEYIYGDGITLIEWASIIEPLLPPAKLAIYIAYPIEDTAHAVTSRTFHITGWGAPYSQMVNTLQHLAHIGDSL</sequence>
<proteinExistence type="inferred from homology"/>
<evidence type="ECO:0000256" key="8">
    <source>
        <dbReference type="ARBA" id="ARBA00022840"/>
    </source>
</evidence>
<keyword evidence="12" id="KW-1185">Reference proteome</keyword>
<dbReference type="Gene3D" id="3.40.50.300">
    <property type="entry name" value="P-loop containing nucleotide triphosphate hydrolases"/>
    <property type="match status" value="1"/>
</dbReference>
<dbReference type="PANTHER" id="PTHR33540:SF2">
    <property type="entry name" value="TRNA THREONYLCARBAMOYLADENOSINE BIOSYNTHESIS PROTEIN TSAE"/>
    <property type="match status" value="1"/>
</dbReference>
<dbReference type="RefSeq" id="WP_377769865.1">
    <property type="nucleotide sequence ID" value="NZ_JBHUHO010000010.1"/>
</dbReference>
<dbReference type="InterPro" id="IPR003442">
    <property type="entry name" value="T6A_TsaE"/>
</dbReference>
<reference evidence="12" key="1">
    <citation type="journal article" date="2019" name="Int. J. Syst. Evol. Microbiol.">
        <title>The Global Catalogue of Microorganisms (GCM) 10K type strain sequencing project: providing services to taxonomists for standard genome sequencing and annotation.</title>
        <authorList>
            <consortium name="The Broad Institute Genomics Platform"/>
            <consortium name="The Broad Institute Genome Sequencing Center for Infectious Disease"/>
            <person name="Wu L."/>
            <person name="Ma J."/>
        </authorList>
    </citation>
    <scope>NUCLEOTIDE SEQUENCE [LARGE SCALE GENOMIC DNA]</scope>
    <source>
        <strain evidence="12">GH52</strain>
    </source>
</reference>
<accession>A0ABW4YH20</accession>
<dbReference type="Pfam" id="PF02367">
    <property type="entry name" value="TsaE"/>
    <property type="match status" value="1"/>
</dbReference>
<protein>
    <recommendedName>
        <fullName evidence="3">tRNA threonylcarbamoyladenosine biosynthesis protein TsaE</fullName>
    </recommendedName>
    <alternativeName>
        <fullName evidence="10">t(6)A37 threonylcarbamoyladenosine biosynthesis protein TsaE</fullName>
    </alternativeName>
</protein>
<evidence type="ECO:0000256" key="2">
    <source>
        <dbReference type="ARBA" id="ARBA00007599"/>
    </source>
</evidence>
<keyword evidence="5" id="KW-0819">tRNA processing</keyword>
<evidence type="ECO:0000313" key="11">
    <source>
        <dbReference type="EMBL" id="MFD2114839.1"/>
    </source>
</evidence>
<evidence type="ECO:0000256" key="3">
    <source>
        <dbReference type="ARBA" id="ARBA00019010"/>
    </source>
</evidence>
<keyword evidence="8" id="KW-0067">ATP-binding</keyword>
<dbReference type="PANTHER" id="PTHR33540">
    <property type="entry name" value="TRNA THREONYLCARBAMOYLADENOSINE BIOSYNTHESIS PROTEIN TSAE"/>
    <property type="match status" value="1"/>
</dbReference>
<evidence type="ECO:0000256" key="1">
    <source>
        <dbReference type="ARBA" id="ARBA00004496"/>
    </source>
</evidence>
<evidence type="ECO:0000256" key="6">
    <source>
        <dbReference type="ARBA" id="ARBA00022723"/>
    </source>
</evidence>
<name>A0ABW4YH20_9BACL</name>
<evidence type="ECO:0000256" key="7">
    <source>
        <dbReference type="ARBA" id="ARBA00022741"/>
    </source>
</evidence>
<keyword evidence="6" id="KW-0479">Metal-binding</keyword>
<dbReference type="Proteomes" id="UP001597362">
    <property type="component" value="Unassembled WGS sequence"/>
</dbReference>
<keyword evidence="4" id="KW-0963">Cytoplasm</keyword>
<evidence type="ECO:0000313" key="12">
    <source>
        <dbReference type="Proteomes" id="UP001597362"/>
    </source>
</evidence>
<dbReference type="SUPFAM" id="SSF52540">
    <property type="entry name" value="P-loop containing nucleoside triphosphate hydrolases"/>
    <property type="match status" value="1"/>
</dbReference>
<comment type="similarity">
    <text evidence="2">Belongs to the TsaE family.</text>
</comment>
<evidence type="ECO:0000256" key="9">
    <source>
        <dbReference type="ARBA" id="ARBA00022842"/>
    </source>
</evidence>
<dbReference type="EMBL" id="JBHUHO010000010">
    <property type="protein sequence ID" value="MFD2114839.1"/>
    <property type="molecule type" value="Genomic_DNA"/>
</dbReference>
<evidence type="ECO:0000256" key="4">
    <source>
        <dbReference type="ARBA" id="ARBA00022490"/>
    </source>
</evidence>
<comment type="caution">
    <text evidence="11">The sequence shown here is derived from an EMBL/GenBank/DDBJ whole genome shotgun (WGS) entry which is preliminary data.</text>
</comment>
<comment type="subcellular location">
    <subcellularLocation>
        <location evidence="1">Cytoplasm</location>
    </subcellularLocation>
</comment>
<organism evidence="11 12">
    <name type="scientific">Paenibacillus yanchengensis</name>
    <dbReference type="NCBI Taxonomy" id="2035833"/>
    <lineage>
        <taxon>Bacteria</taxon>
        <taxon>Bacillati</taxon>
        <taxon>Bacillota</taxon>
        <taxon>Bacilli</taxon>
        <taxon>Bacillales</taxon>
        <taxon>Paenibacillaceae</taxon>
        <taxon>Paenibacillus</taxon>
    </lineage>
</organism>
<evidence type="ECO:0000256" key="5">
    <source>
        <dbReference type="ARBA" id="ARBA00022694"/>
    </source>
</evidence>
<evidence type="ECO:0000256" key="10">
    <source>
        <dbReference type="ARBA" id="ARBA00032441"/>
    </source>
</evidence>
<dbReference type="NCBIfam" id="TIGR00150">
    <property type="entry name" value="T6A_YjeE"/>
    <property type="match status" value="1"/>
</dbReference>
<keyword evidence="9" id="KW-0460">Magnesium</keyword>
<keyword evidence="7" id="KW-0547">Nucleotide-binding</keyword>
<dbReference type="InterPro" id="IPR027417">
    <property type="entry name" value="P-loop_NTPase"/>
</dbReference>
<gene>
    <name evidence="11" type="primary">tsaE</name>
    <name evidence="11" type="ORF">ACFSJH_03675</name>
</gene>